<dbReference type="Proteomes" id="UP000008068">
    <property type="component" value="Unassembled WGS sequence"/>
</dbReference>
<evidence type="ECO:0000256" key="4">
    <source>
        <dbReference type="ARBA" id="ARBA00022989"/>
    </source>
</evidence>
<feature type="transmembrane region" description="Helical" evidence="6">
    <location>
        <begin position="289"/>
        <end position="312"/>
    </location>
</feature>
<keyword evidence="5 6" id="KW-0472">Membrane</keyword>
<dbReference type="InParanoid" id="G0NAP0"/>
<evidence type="ECO:0000256" key="2">
    <source>
        <dbReference type="ARBA" id="ARBA00006803"/>
    </source>
</evidence>
<dbReference type="InterPro" id="IPR053365">
    <property type="entry name" value="Nematode_rcpt-like"/>
</dbReference>
<sequence>MIIKFQNSSDTLWLPIYSLNDEVHQSSLFFLLAFLQAALFIFTGYVVVRSCYIFLTVKIFHENKSILMAWFFIQWFEGVIAKIIIFPFQTGIIVFGNDPNITHYGWWTEEENEMVLVQNQHPYILPLFLSSWILWHYVYSMIFALVTLVLERLCATYYIEDYEHVRRRHIPYLLIAFTNIITIPYSFFILNNFIPFSIAFAQCVANGAFIFFGYITFGFINIYSKKKLDNRKARGCDSYSLAKKFQIEENIRSFKLAIKMVIAAVTYLMLALFIVLLLVYKVFDGYESILVHIFDNVILGAALILCLTLIACSPSWTESFLSQLPIIGSYRSPRVAHFNFLPDANSSTTESDVYFKQLKTAWL</sequence>
<dbReference type="GO" id="GO:0016020">
    <property type="term" value="C:membrane"/>
    <property type="evidence" value="ECO:0007669"/>
    <property type="project" value="UniProtKB-SubCell"/>
</dbReference>
<proteinExistence type="inferred from homology"/>
<evidence type="ECO:0000256" key="1">
    <source>
        <dbReference type="ARBA" id="ARBA00004141"/>
    </source>
</evidence>
<keyword evidence="4 6" id="KW-1133">Transmembrane helix</keyword>
<feature type="transmembrane region" description="Helical" evidence="6">
    <location>
        <begin position="170"/>
        <end position="190"/>
    </location>
</feature>
<gene>
    <name evidence="7" type="ORF">CAEBREN_19382</name>
</gene>
<accession>G0NAP0</accession>
<evidence type="ECO:0000256" key="6">
    <source>
        <dbReference type="SAM" id="Phobius"/>
    </source>
</evidence>
<evidence type="ECO:0000313" key="7">
    <source>
        <dbReference type="EMBL" id="EGT56363.1"/>
    </source>
</evidence>
<dbReference type="AlphaFoldDB" id="G0NAP0"/>
<evidence type="ECO:0000256" key="3">
    <source>
        <dbReference type="ARBA" id="ARBA00022692"/>
    </source>
</evidence>
<comment type="similarity">
    <text evidence="2">Belongs to the nematode receptor-like protein sre family.</text>
</comment>
<name>G0NAP0_CAEBE</name>
<organism evidence="8">
    <name type="scientific">Caenorhabditis brenneri</name>
    <name type="common">Nematode worm</name>
    <dbReference type="NCBI Taxonomy" id="135651"/>
    <lineage>
        <taxon>Eukaryota</taxon>
        <taxon>Metazoa</taxon>
        <taxon>Ecdysozoa</taxon>
        <taxon>Nematoda</taxon>
        <taxon>Chromadorea</taxon>
        <taxon>Rhabditida</taxon>
        <taxon>Rhabditina</taxon>
        <taxon>Rhabditomorpha</taxon>
        <taxon>Rhabditoidea</taxon>
        <taxon>Rhabditidae</taxon>
        <taxon>Peloderinae</taxon>
        <taxon>Caenorhabditis</taxon>
    </lineage>
</organism>
<dbReference type="PANTHER" id="PTHR47757">
    <property type="entry name" value="SERPENTINE RECEPTOR, CLASS E (EPSILON)-RELATED"/>
    <property type="match status" value="1"/>
</dbReference>
<dbReference type="Pfam" id="PF03125">
    <property type="entry name" value="Sre"/>
    <property type="match status" value="1"/>
</dbReference>
<evidence type="ECO:0000256" key="5">
    <source>
        <dbReference type="ARBA" id="ARBA00023136"/>
    </source>
</evidence>
<keyword evidence="3 6" id="KW-0812">Transmembrane</keyword>
<feature type="transmembrane region" description="Helical" evidence="6">
    <location>
        <begin position="261"/>
        <end position="283"/>
    </location>
</feature>
<comment type="subcellular location">
    <subcellularLocation>
        <location evidence="1">Membrane</location>
        <topology evidence="1">Multi-pass membrane protein</topology>
    </subcellularLocation>
</comment>
<dbReference type="eggNOG" id="ENOG502TFKR">
    <property type="taxonomic scope" value="Eukaryota"/>
</dbReference>
<keyword evidence="8" id="KW-1185">Reference proteome</keyword>
<dbReference type="HOGENOM" id="CLU_063305_1_0_1"/>
<feature type="transmembrane region" description="Helical" evidence="6">
    <location>
        <begin position="28"/>
        <end position="55"/>
    </location>
</feature>
<dbReference type="OrthoDB" id="5837746at2759"/>
<evidence type="ECO:0000313" key="8">
    <source>
        <dbReference type="Proteomes" id="UP000008068"/>
    </source>
</evidence>
<reference evidence="8" key="1">
    <citation type="submission" date="2011-07" db="EMBL/GenBank/DDBJ databases">
        <authorList>
            <consortium name="Caenorhabditis brenneri Sequencing and Analysis Consortium"/>
            <person name="Wilson R.K."/>
        </authorList>
    </citation>
    <scope>NUCLEOTIDE SEQUENCE [LARGE SCALE GENOMIC DNA]</scope>
    <source>
        <strain evidence="8">PB2801</strain>
    </source>
</reference>
<dbReference type="PANTHER" id="PTHR47757:SF1">
    <property type="entry name" value="SERPENTINE RECEPTOR, CLASS E (EPSILON)"/>
    <property type="match status" value="1"/>
</dbReference>
<feature type="transmembrane region" description="Helical" evidence="6">
    <location>
        <begin position="67"/>
        <end position="88"/>
    </location>
</feature>
<protein>
    <submittedName>
        <fullName evidence="7">Uncharacterized protein</fullName>
    </submittedName>
</protein>
<dbReference type="EMBL" id="GL379855">
    <property type="protein sequence ID" value="EGT56363.1"/>
    <property type="molecule type" value="Genomic_DNA"/>
</dbReference>
<feature type="transmembrane region" description="Helical" evidence="6">
    <location>
        <begin position="123"/>
        <end position="150"/>
    </location>
</feature>
<feature type="transmembrane region" description="Helical" evidence="6">
    <location>
        <begin position="196"/>
        <end position="224"/>
    </location>
</feature>
<dbReference type="GO" id="GO:0007606">
    <property type="term" value="P:sensory perception of chemical stimulus"/>
    <property type="evidence" value="ECO:0007669"/>
    <property type="project" value="InterPro"/>
</dbReference>
<dbReference type="InterPro" id="IPR004151">
    <property type="entry name" value="7TM_GPCR_serpentine_rcpt_Sre"/>
</dbReference>